<dbReference type="Proteomes" id="UP000481153">
    <property type="component" value="Unassembled WGS sequence"/>
</dbReference>
<proteinExistence type="predicted"/>
<keyword evidence="2" id="KW-1185">Reference proteome</keyword>
<dbReference type="PANTHER" id="PTHR37204:SF1">
    <property type="entry name" value="TRANSMEMBRANE PROTEIN"/>
    <property type="match status" value="1"/>
</dbReference>
<dbReference type="EMBL" id="VJMJ01000307">
    <property type="protein sequence ID" value="KAF0723425.1"/>
    <property type="molecule type" value="Genomic_DNA"/>
</dbReference>
<dbReference type="Pfam" id="PF13563">
    <property type="entry name" value="2_5_RNA_ligase2"/>
    <property type="match status" value="1"/>
</dbReference>
<evidence type="ECO:0000313" key="2">
    <source>
        <dbReference type="Proteomes" id="UP000481153"/>
    </source>
</evidence>
<evidence type="ECO:0000313" key="1">
    <source>
        <dbReference type="EMBL" id="KAF0723425.1"/>
    </source>
</evidence>
<dbReference type="PANTHER" id="PTHR37204">
    <property type="entry name" value="TRANSMEMBRANE PROTEIN"/>
    <property type="match status" value="1"/>
</dbReference>
<dbReference type="InterPro" id="IPR009097">
    <property type="entry name" value="Cyclic_Pdiesterase"/>
</dbReference>
<protein>
    <submittedName>
        <fullName evidence="1">Uncharacterized protein</fullName>
    </submittedName>
</protein>
<dbReference type="AlphaFoldDB" id="A0A6G0WA46"/>
<sequence>MEARRAVIYESLETSMERNGGILDEESVRQAVQQFDEFMKPKAYPVMEGQDIRLLCCPHAPEAARVCFEAATEIASVVHAPNSIHLNTEASMHVTLFHTSHPDDRRAFSPEIRAQELDVLRRIAASVPGFTLKVHSIVIASSGSIVMLFEDPEDGIERIRDQARSAFPSMPKKQPAIIHSTLARVLSPSMTREDLAAIQDKCHELTTRLKGYQAPISSMWYVEETHFFSAQSGRHTTIELSSSTIH</sequence>
<organism evidence="1 2">
    <name type="scientific">Aphanomyces euteiches</name>
    <dbReference type="NCBI Taxonomy" id="100861"/>
    <lineage>
        <taxon>Eukaryota</taxon>
        <taxon>Sar</taxon>
        <taxon>Stramenopiles</taxon>
        <taxon>Oomycota</taxon>
        <taxon>Saprolegniomycetes</taxon>
        <taxon>Saprolegniales</taxon>
        <taxon>Verrucalvaceae</taxon>
        <taxon>Aphanomyces</taxon>
    </lineage>
</organism>
<gene>
    <name evidence="1" type="ORF">Ae201684_017655</name>
</gene>
<dbReference type="Gene3D" id="3.90.1140.10">
    <property type="entry name" value="Cyclic phosphodiesterase"/>
    <property type="match status" value="1"/>
</dbReference>
<accession>A0A6G0WA46</accession>
<reference evidence="1 2" key="1">
    <citation type="submission" date="2019-07" db="EMBL/GenBank/DDBJ databases">
        <title>Genomics analysis of Aphanomyces spp. identifies a new class of oomycete effector associated with host adaptation.</title>
        <authorList>
            <person name="Gaulin E."/>
        </authorList>
    </citation>
    <scope>NUCLEOTIDE SEQUENCE [LARGE SCALE GENOMIC DNA]</scope>
    <source>
        <strain evidence="1 2">ATCC 201684</strain>
    </source>
</reference>
<dbReference type="VEuPathDB" id="FungiDB:AeMF1_002137"/>
<comment type="caution">
    <text evidence="1">The sequence shown here is derived from an EMBL/GenBank/DDBJ whole genome shotgun (WGS) entry which is preliminary data.</text>
</comment>
<name>A0A6G0WA46_9STRA</name>
<dbReference type="SUPFAM" id="SSF55144">
    <property type="entry name" value="LigT-like"/>
    <property type="match status" value="1"/>
</dbReference>